<dbReference type="PROSITE" id="PS51257">
    <property type="entry name" value="PROKAR_LIPOPROTEIN"/>
    <property type="match status" value="1"/>
</dbReference>
<reference evidence="2 3" key="1">
    <citation type="journal article" date="2014" name="Int. J. Syst. Evol. Microbiol.">
        <title>Complete genome sequence of Corynebacterium casei LMG S-19264T (=DSM 44701T), isolated from a smear-ripened cheese.</title>
        <authorList>
            <consortium name="US DOE Joint Genome Institute (JGI-PGF)"/>
            <person name="Walter F."/>
            <person name="Albersmeier A."/>
            <person name="Kalinowski J."/>
            <person name="Ruckert C."/>
        </authorList>
    </citation>
    <scope>NUCLEOTIDE SEQUENCE [LARGE SCALE GENOMIC DNA]</scope>
    <source>
        <strain evidence="2 3">CGMCC 1.15358</strain>
    </source>
</reference>
<evidence type="ECO:0000313" key="2">
    <source>
        <dbReference type="EMBL" id="GGD43155.1"/>
    </source>
</evidence>
<accession>A0A916YFY5</accession>
<keyword evidence="1" id="KW-0732">Signal</keyword>
<dbReference type="OrthoDB" id="7431988at2"/>
<comment type="caution">
    <text evidence="2">The sequence shown here is derived from an EMBL/GenBank/DDBJ whole genome shotgun (WGS) entry which is preliminary data.</text>
</comment>
<dbReference type="Proteomes" id="UP000598997">
    <property type="component" value="Unassembled WGS sequence"/>
</dbReference>
<proteinExistence type="predicted"/>
<evidence type="ECO:0000256" key="1">
    <source>
        <dbReference type="SAM" id="SignalP"/>
    </source>
</evidence>
<dbReference type="EMBL" id="BMIO01000004">
    <property type="protein sequence ID" value="GGD43155.1"/>
    <property type="molecule type" value="Genomic_DNA"/>
</dbReference>
<organism evidence="2 3">
    <name type="scientific">Croceicoccus pelagius</name>
    <dbReference type="NCBI Taxonomy" id="1703341"/>
    <lineage>
        <taxon>Bacteria</taxon>
        <taxon>Pseudomonadati</taxon>
        <taxon>Pseudomonadota</taxon>
        <taxon>Alphaproteobacteria</taxon>
        <taxon>Sphingomonadales</taxon>
        <taxon>Erythrobacteraceae</taxon>
        <taxon>Croceicoccus</taxon>
    </lineage>
</organism>
<keyword evidence="3" id="KW-1185">Reference proteome</keyword>
<feature type="signal peptide" evidence="1">
    <location>
        <begin position="1"/>
        <end position="21"/>
    </location>
</feature>
<dbReference type="AlphaFoldDB" id="A0A916YFY5"/>
<dbReference type="RefSeq" id="WP_066766205.1">
    <property type="nucleotide sequence ID" value="NZ_BMIO01000004.1"/>
</dbReference>
<feature type="chain" id="PRO_5036988157" description="META domain-containing protein" evidence="1">
    <location>
        <begin position="22"/>
        <end position="314"/>
    </location>
</feature>
<evidence type="ECO:0008006" key="4">
    <source>
        <dbReference type="Google" id="ProtNLM"/>
    </source>
</evidence>
<gene>
    <name evidence="2" type="ORF">GCM10010989_16540</name>
</gene>
<protein>
    <recommendedName>
        <fullName evidence="4">META domain-containing protein</fullName>
    </recommendedName>
</protein>
<evidence type="ECO:0000313" key="3">
    <source>
        <dbReference type="Proteomes" id="UP000598997"/>
    </source>
</evidence>
<name>A0A916YFY5_9SPHN</name>
<sequence length="314" mass="33433">MRLLMISALMLAAFATGCGTAETPASSQAGTPVAVSDDPIPVTDVMQVLGDWQVLSFDGYEPPVYVHPRPHAFASFAFEGGVGLRLECNWSGAAGQVADGRFNYPADAPPQGQTAMSCGPEKNKRDSAYFGFFRKNPTMEIRPDGRLLMRAGDSELLLARVEEVRIATLPTMDDISGPWRAESFMKMDNGGIRGIGLSGLAERVVIGDTGLALSGCAEATVTTRYTEDGRLERTGGADAAAIRKACGDLTGGFSMPGLSGTELADLLASSPTVYRSGKDRITLASADLVLDLTREPCVMLNQSDDHSRTWEEPC</sequence>